<dbReference type="Proteomes" id="UP001176961">
    <property type="component" value="Unassembled WGS sequence"/>
</dbReference>
<evidence type="ECO:0000313" key="1">
    <source>
        <dbReference type="EMBL" id="CAJ0589302.1"/>
    </source>
</evidence>
<dbReference type="GO" id="GO:0020037">
    <property type="term" value="F:heme binding"/>
    <property type="evidence" value="ECO:0007669"/>
    <property type="project" value="InterPro"/>
</dbReference>
<evidence type="ECO:0008006" key="3">
    <source>
        <dbReference type="Google" id="ProtNLM"/>
    </source>
</evidence>
<dbReference type="GO" id="GO:0019825">
    <property type="term" value="F:oxygen binding"/>
    <property type="evidence" value="ECO:0007669"/>
    <property type="project" value="InterPro"/>
</dbReference>
<proteinExistence type="predicted"/>
<dbReference type="InterPro" id="IPR012292">
    <property type="entry name" value="Globin/Proto"/>
</dbReference>
<dbReference type="InterPro" id="IPR009050">
    <property type="entry name" value="Globin-like_sf"/>
</dbReference>
<dbReference type="Gene3D" id="1.10.490.10">
    <property type="entry name" value="Globins"/>
    <property type="match status" value="1"/>
</dbReference>
<dbReference type="SUPFAM" id="SSF46458">
    <property type="entry name" value="Globin-like"/>
    <property type="match status" value="1"/>
</dbReference>
<evidence type="ECO:0000313" key="2">
    <source>
        <dbReference type="Proteomes" id="UP001176961"/>
    </source>
</evidence>
<name>A0AA36DKF1_CYLNA</name>
<sequence>MFDRTAIANPQSMYAKCRSQSQINVPSPVLRRAMHTARIQNLVKKLQRPPSGDNVYINSSYSGRIFMADQEEVAKICEEYQKVADKYGLFERMFIQLFLEEEVELSVHFGLDNLKEDELRKDQRFRTHVGKFQRFLTGIMEMLSKGPDQAENIVQVLRIVGRQHGNVRSMSFTAEKWLIFKNVLLSLLCRDSTEKVYSTWSKFISFVIYEIKDAYLEQVRHARSSSCPHIAEFSVFRRPDQRTKSICAKELLQNK</sequence>
<protein>
    <recommendedName>
        <fullName evidence="3">Globin family profile domain-containing protein</fullName>
    </recommendedName>
</protein>
<gene>
    <name evidence="1" type="ORF">CYNAS_LOCUS1285</name>
</gene>
<dbReference type="EMBL" id="CATQJL010000001">
    <property type="protein sequence ID" value="CAJ0589302.1"/>
    <property type="molecule type" value="Genomic_DNA"/>
</dbReference>
<keyword evidence="2" id="KW-1185">Reference proteome</keyword>
<dbReference type="AlphaFoldDB" id="A0AA36DKF1"/>
<reference evidence="1" key="1">
    <citation type="submission" date="2023-07" db="EMBL/GenBank/DDBJ databases">
        <authorList>
            <consortium name="CYATHOMIX"/>
        </authorList>
    </citation>
    <scope>NUCLEOTIDE SEQUENCE</scope>
    <source>
        <strain evidence="1">N/A</strain>
    </source>
</reference>
<organism evidence="1 2">
    <name type="scientific">Cylicocyclus nassatus</name>
    <name type="common">Nematode worm</name>
    <dbReference type="NCBI Taxonomy" id="53992"/>
    <lineage>
        <taxon>Eukaryota</taxon>
        <taxon>Metazoa</taxon>
        <taxon>Ecdysozoa</taxon>
        <taxon>Nematoda</taxon>
        <taxon>Chromadorea</taxon>
        <taxon>Rhabditida</taxon>
        <taxon>Rhabditina</taxon>
        <taxon>Rhabditomorpha</taxon>
        <taxon>Strongyloidea</taxon>
        <taxon>Strongylidae</taxon>
        <taxon>Cylicocyclus</taxon>
    </lineage>
</organism>
<comment type="caution">
    <text evidence="1">The sequence shown here is derived from an EMBL/GenBank/DDBJ whole genome shotgun (WGS) entry which is preliminary data.</text>
</comment>
<accession>A0AA36DKF1</accession>